<reference evidence="1" key="1">
    <citation type="journal article" date="2014" name="Int. J. Syst. Evol. Microbiol.">
        <title>Complete genome sequence of Corynebacterium casei LMG S-19264T (=DSM 44701T), isolated from a smear-ripened cheese.</title>
        <authorList>
            <consortium name="US DOE Joint Genome Institute (JGI-PGF)"/>
            <person name="Walter F."/>
            <person name="Albersmeier A."/>
            <person name="Kalinowski J."/>
            <person name="Ruckert C."/>
        </authorList>
    </citation>
    <scope>NUCLEOTIDE SEQUENCE</scope>
    <source>
        <strain evidence="1">KCTC 12344</strain>
    </source>
</reference>
<evidence type="ECO:0000313" key="2">
    <source>
        <dbReference type="EMBL" id="QBQ35149.1"/>
    </source>
</evidence>
<dbReference type="RefSeq" id="WP_134383389.1">
    <property type="nucleotide sequence ID" value="NZ_BMWW01000009.1"/>
</dbReference>
<proteinExistence type="predicted"/>
<dbReference type="Proteomes" id="UP000294359">
    <property type="component" value="Chromosome"/>
</dbReference>
<name>A0A4P7BD11_9BURK</name>
<sequence length="191" mass="20846">MDTLFIPFSQGEQNAQLISMAARWQAAYRNQAWATQCENRVYSPGSPVLDGLNCADTLYILAHGQGTDLIINNPGLTGYVLDASALAMRLLDAHLPSRHRNIVLSICNTNGSLDAFATEFRDEMLRLHYLAVQVHYFGASVSIPTLLDAATGEVGQTVLFLRPGAHFISTPSGLAPTGVPLKAEHYKYQVQ</sequence>
<dbReference type="EMBL" id="BMWW01000009">
    <property type="protein sequence ID" value="GGZ05504.1"/>
    <property type="molecule type" value="Genomic_DNA"/>
</dbReference>
<evidence type="ECO:0000313" key="4">
    <source>
        <dbReference type="Proteomes" id="UP000619512"/>
    </source>
</evidence>
<evidence type="ECO:0000313" key="3">
    <source>
        <dbReference type="Proteomes" id="UP000294359"/>
    </source>
</evidence>
<dbReference type="Proteomes" id="UP000619512">
    <property type="component" value="Unassembled WGS sequence"/>
</dbReference>
<accession>A0A4P7BD11</accession>
<reference evidence="2 3" key="2">
    <citation type="submission" date="2019-03" db="EMBL/GenBank/DDBJ databases">
        <title>Draft Genome Sequences of Six Type Strains of the Genus Massilia.</title>
        <authorList>
            <person name="Miess H."/>
            <person name="Frediansyhah A."/>
            <person name="Gross H."/>
        </authorList>
    </citation>
    <scope>NUCLEOTIDE SEQUENCE [LARGE SCALE GENOMIC DNA]</scope>
    <source>
        <strain evidence="2 3">DSM 17505</strain>
    </source>
</reference>
<keyword evidence="3" id="KW-1185">Reference proteome</keyword>
<dbReference type="EMBL" id="CP038026">
    <property type="protein sequence ID" value="QBQ35149.1"/>
    <property type="molecule type" value="Genomic_DNA"/>
</dbReference>
<dbReference type="OrthoDB" id="9808976at2"/>
<evidence type="ECO:0008006" key="5">
    <source>
        <dbReference type="Google" id="ProtNLM"/>
    </source>
</evidence>
<gene>
    <name evidence="2" type="ORF">E1742_02405</name>
    <name evidence="1" type="ORF">GCM10007388_44030</name>
</gene>
<protein>
    <recommendedName>
        <fullName evidence="5">CHAT domain-containing protein</fullName>
    </recommendedName>
</protein>
<organism evidence="1 4">
    <name type="scientific">Pseudoduganella plicata</name>
    <dbReference type="NCBI Taxonomy" id="321984"/>
    <lineage>
        <taxon>Bacteria</taxon>
        <taxon>Pseudomonadati</taxon>
        <taxon>Pseudomonadota</taxon>
        <taxon>Betaproteobacteria</taxon>
        <taxon>Burkholderiales</taxon>
        <taxon>Oxalobacteraceae</taxon>
        <taxon>Telluria group</taxon>
        <taxon>Pseudoduganella</taxon>
    </lineage>
</organism>
<evidence type="ECO:0000313" key="1">
    <source>
        <dbReference type="EMBL" id="GGZ05504.1"/>
    </source>
</evidence>
<reference evidence="1" key="3">
    <citation type="submission" date="2022-12" db="EMBL/GenBank/DDBJ databases">
        <authorList>
            <person name="Sun Q."/>
            <person name="Kim S."/>
        </authorList>
    </citation>
    <scope>NUCLEOTIDE SEQUENCE</scope>
    <source>
        <strain evidence="1">KCTC 12344</strain>
    </source>
</reference>
<dbReference type="AlphaFoldDB" id="A0A4P7BD11"/>